<reference evidence="1 2" key="1">
    <citation type="submission" date="2019-12" db="EMBL/GenBank/DDBJ databases">
        <title>complete genome sequences of Pseudomonas putida str. WP8-W18-CRE-01 isolated from wastewater treatment plant effluent.</title>
        <authorList>
            <person name="Sekizuka T."/>
            <person name="Itokawa K."/>
            <person name="Yatsu K."/>
            <person name="Inamine Y."/>
            <person name="Kuroda M."/>
        </authorList>
    </citation>
    <scope>NUCLEOTIDE SEQUENCE [LARGE SCALE GENOMIC DNA]</scope>
    <source>
        <strain evidence="1 2">WP8-W18-CRE-01</strain>
    </source>
</reference>
<sequence length="60" mass="6774">MPNLQEIARIIQASVYHDTCKEALKPLKNTPSHTGMAQWFQGVFQICLKNDQLSLALCQT</sequence>
<evidence type="ECO:0000313" key="1">
    <source>
        <dbReference type="EMBL" id="BBT41250.1"/>
    </source>
</evidence>
<organism evidence="1 2">
    <name type="scientific">Pseudomonas putida</name>
    <name type="common">Arthrobacter siderocapsulatus</name>
    <dbReference type="NCBI Taxonomy" id="303"/>
    <lineage>
        <taxon>Bacteria</taxon>
        <taxon>Pseudomonadati</taxon>
        <taxon>Pseudomonadota</taxon>
        <taxon>Gammaproteobacteria</taxon>
        <taxon>Pseudomonadales</taxon>
        <taxon>Pseudomonadaceae</taxon>
        <taxon>Pseudomonas</taxon>
    </lineage>
</organism>
<proteinExistence type="predicted"/>
<dbReference type="AlphaFoldDB" id="A0A6S5TL86"/>
<name>A0A6S5TL86_PSEPU</name>
<evidence type="ECO:0000313" key="2">
    <source>
        <dbReference type="Proteomes" id="UP000515680"/>
    </source>
</evidence>
<dbReference type="EMBL" id="AP022227">
    <property type="protein sequence ID" value="BBT41250.1"/>
    <property type="molecule type" value="Genomic_DNA"/>
</dbReference>
<dbReference type="Proteomes" id="UP000515680">
    <property type="component" value="Chromosome"/>
</dbReference>
<gene>
    <name evidence="1" type="ORF">WP8W18C01_35910</name>
</gene>
<accession>A0A6S5TL86</accession>
<protein>
    <submittedName>
        <fullName evidence="1">Uncharacterized protein</fullName>
    </submittedName>
</protein>